<feature type="compositionally biased region" description="Polar residues" evidence="11">
    <location>
        <begin position="1161"/>
        <end position="1175"/>
    </location>
</feature>
<feature type="compositionally biased region" description="Polar residues" evidence="11">
    <location>
        <begin position="1271"/>
        <end position="1280"/>
    </location>
</feature>
<keyword evidence="15" id="KW-1185">Reference proteome</keyword>
<feature type="domain" description="Helicase ATP-binding" evidence="12">
    <location>
        <begin position="174"/>
        <end position="349"/>
    </location>
</feature>
<evidence type="ECO:0000313" key="14">
    <source>
        <dbReference type="EMBL" id="KAF5315550.1"/>
    </source>
</evidence>
<evidence type="ECO:0000256" key="10">
    <source>
        <dbReference type="ARBA" id="ARBA00048988"/>
    </source>
</evidence>
<dbReference type="SMART" id="SM00487">
    <property type="entry name" value="DEXDc"/>
    <property type="match status" value="1"/>
</dbReference>
<dbReference type="Pfam" id="PF00271">
    <property type="entry name" value="Helicase_C"/>
    <property type="match status" value="1"/>
</dbReference>
<organism evidence="14 15">
    <name type="scientific">Ephemerocybe angulata</name>
    <dbReference type="NCBI Taxonomy" id="980116"/>
    <lineage>
        <taxon>Eukaryota</taxon>
        <taxon>Fungi</taxon>
        <taxon>Dikarya</taxon>
        <taxon>Basidiomycota</taxon>
        <taxon>Agaricomycotina</taxon>
        <taxon>Agaricomycetes</taxon>
        <taxon>Agaricomycetidae</taxon>
        <taxon>Agaricales</taxon>
        <taxon>Agaricineae</taxon>
        <taxon>Psathyrellaceae</taxon>
        <taxon>Ephemerocybe</taxon>
    </lineage>
</organism>
<comment type="caution">
    <text evidence="14">The sequence shown here is derived from an EMBL/GenBank/DDBJ whole genome shotgun (WGS) entry which is preliminary data.</text>
</comment>
<evidence type="ECO:0000259" key="12">
    <source>
        <dbReference type="PROSITE" id="PS51192"/>
    </source>
</evidence>
<evidence type="ECO:0000256" key="4">
    <source>
        <dbReference type="ARBA" id="ARBA00022806"/>
    </source>
</evidence>
<comment type="catalytic activity">
    <reaction evidence="10">
        <text>ATP + H2O = ADP + phosphate + H(+)</text>
        <dbReference type="Rhea" id="RHEA:13065"/>
        <dbReference type="ChEBI" id="CHEBI:15377"/>
        <dbReference type="ChEBI" id="CHEBI:15378"/>
        <dbReference type="ChEBI" id="CHEBI:30616"/>
        <dbReference type="ChEBI" id="CHEBI:43474"/>
        <dbReference type="ChEBI" id="CHEBI:456216"/>
        <dbReference type="EC" id="5.6.2.4"/>
    </reaction>
</comment>
<dbReference type="SMART" id="SM00973">
    <property type="entry name" value="Sec63"/>
    <property type="match status" value="1"/>
</dbReference>
<keyword evidence="3" id="KW-0378">Hydrolase</keyword>
<dbReference type="InterPro" id="IPR036390">
    <property type="entry name" value="WH_DNA-bd_sf"/>
</dbReference>
<dbReference type="GO" id="GO:0016787">
    <property type="term" value="F:hydrolase activity"/>
    <property type="evidence" value="ECO:0007669"/>
    <property type="project" value="UniProtKB-KW"/>
</dbReference>
<keyword evidence="2" id="KW-0547">Nucleotide-binding</keyword>
<dbReference type="Proteomes" id="UP000541558">
    <property type="component" value="Unassembled WGS sequence"/>
</dbReference>
<dbReference type="InterPro" id="IPR057842">
    <property type="entry name" value="WH_MER3"/>
</dbReference>
<dbReference type="SMART" id="SM00490">
    <property type="entry name" value="HELICc"/>
    <property type="match status" value="1"/>
</dbReference>
<dbReference type="PANTHER" id="PTHR47835">
    <property type="entry name" value="HFM1, ATP DEPENDENT DNA HELICASE HOMOLOG"/>
    <property type="match status" value="1"/>
</dbReference>
<evidence type="ECO:0000256" key="11">
    <source>
        <dbReference type="SAM" id="MobiDB-lite"/>
    </source>
</evidence>
<dbReference type="InterPro" id="IPR014001">
    <property type="entry name" value="Helicase_ATP-bd"/>
</dbReference>
<keyword evidence="7" id="KW-0469">Meiosis</keyword>
<protein>
    <recommendedName>
        <fullName evidence="9">DNA 3'-5' helicase</fullName>
        <ecNumber evidence="9">5.6.2.4</ecNumber>
    </recommendedName>
</protein>
<dbReference type="Pfam" id="PF00270">
    <property type="entry name" value="DEAD"/>
    <property type="match status" value="1"/>
</dbReference>
<dbReference type="FunFam" id="1.10.10.10:FF:000012">
    <property type="entry name" value="U5 small nuclear ribonucleoprotein helicase"/>
    <property type="match status" value="1"/>
</dbReference>
<dbReference type="GO" id="GO:0003676">
    <property type="term" value="F:nucleic acid binding"/>
    <property type="evidence" value="ECO:0007669"/>
    <property type="project" value="InterPro"/>
</dbReference>
<accession>A0A8H5EWU9</accession>
<name>A0A8H5EWU9_9AGAR</name>
<keyword evidence="6" id="KW-0413">Isomerase</keyword>
<feature type="region of interest" description="Disordered" evidence="11">
    <location>
        <begin position="1246"/>
        <end position="1407"/>
    </location>
</feature>
<feature type="region of interest" description="Disordered" evidence="11">
    <location>
        <begin position="1024"/>
        <end position="1063"/>
    </location>
</feature>
<dbReference type="SUPFAM" id="SSF158702">
    <property type="entry name" value="Sec63 N-terminal domain-like"/>
    <property type="match status" value="1"/>
</dbReference>
<evidence type="ECO:0000256" key="6">
    <source>
        <dbReference type="ARBA" id="ARBA00023235"/>
    </source>
</evidence>
<evidence type="ECO:0000313" key="15">
    <source>
        <dbReference type="Proteomes" id="UP000541558"/>
    </source>
</evidence>
<feature type="compositionally biased region" description="Polar residues" evidence="11">
    <location>
        <begin position="1375"/>
        <end position="1392"/>
    </location>
</feature>
<dbReference type="InterPro" id="IPR004179">
    <property type="entry name" value="Sec63-dom"/>
</dbReference>
<gene>
    <name evidence="14" type="ORF">D9611_004833</name>
</gene>
<dbReference type="PANTHER" id="PTHR47835:SF3">
    <property type="entry name" value="HELICASE FOR MEIOSIS 1"/>
    <property type="match status" value="1"/>
</dbReference>
<comment type="similarity">
    <text evidence="1">Belongs to the helicase family. SKI2 subfamily.</text>
</comment>
<reference evidence="14 15" key="1">
    <citation type="journal article" date="2020" name="ISME J.">
        <title>Uncovering the hidden diversity of litter-decomposition mechanisms in mushroom-forming fungi.</title>
        <authorList>
            <person name="Floudas D."/>
            <person name="Bentzer J."/>
            <person name="Ahren D."/>
            <person name="Johansson T."/>
            <person name="Persson P."/>
            <person name="Tunlid A."/>
        </authorList>
    </citation>
    <scope>NUCLEOTIDE SEQUENCE [LARGE SCALE GENOMIC DNA]</scope>
    <source>
        <strain evidence="14 15">CBS 175.51</strain>
    </source>
</reference>
<dbReference type="SUPFAM" id="SSF52540">
    <property type="entry name" value="P-loop containing nucleoside triphosphate hydrolases"/>
    <property type="match status" value="1"/>
</dbReference>
<dbReference type="GO" id="GO:0051321">
    <property type="term" value="P:meiotic cell cycle"/>
    <property type="evidence" value="ECO:0007669"/>
    <property type="project" value="UniProtKB-KW"/>
</dbReference>
<feature type="domain" description="Helicase C-terminal" evidence="13">
    <location>
        <begin position="388"/>
        <end position="584"/>
    </location>
</feature>
<evidence type="ECO:0000259" key="13">
    <source>
        <dbReference type="PROSITE" id="PS51194"/>
    </source>
</evidence>
<dbReference type="SUPFAM" id="SSF46785">
    <property type="entry name" value="Winged helix' DNA-binding domain"/>
    <property type="match status" value="1"/>
</dbReference>
<dbReference type="PROSITE" id="PS51194">
    <property type="entry name" value="HELICASE_CTER"/>
    <property type="match status" value="1"/>
</dbReference>
<feature type="compositionally biased region" description="Polar residues" evidence="11">
    <location>
        <begin position="1328"/>
        <end position="1345"/>
    </location>
</feature>
<dbReference type="Gene3D" id="3.40.50.300">
    <property type="entry name" value="P-loop containing nucleotide triphosphate hydrolases"/>
    <property type="match status" value="2"/>
</dbReference>
<evidence type="ECO:0000256" key="7">
    <source>
        <dbReference type="ARBA" id="ARBA00023254"/>
    </source>
</evidence>
<comment type="catalytic activity">
    <reaction evidence="8">
        <text>Couples ATP hydrolysis with the unwinding of duplex DNA by translocating in the 3'-5' direction.</text>
        <dbReference type="EC" id="5.6.2.4"/>
    </reaction>
</comment>
<sequence length="1418" mass="158069">MNYRATPARWSNAPRRTAPAHGYAPFGRPPMTPPLTENPHYGSYDPIEEETATSSYGHQQECAFDDDDIEPLEEDFAQGYDQRLESSAPQHEDDYLDHERGMSDDYYQPRGYVPDLEIQHHSALVHHLNVFRKANLVPLERYSCNLFLVCVADLYRGIFKRFGAFNAVQSACFDDIMDTNDNMVISAPTGSGKTVLFELAIIKMHMDGRGGKAVYIAPTKALCTEKFTDWCSKFEPLGLTCYELTGDTATAGRSFWSEARKASIIVTTAEKWDSVTRGWNDHQEMLSFIHLFLVDEVHVLGESRGSTLEVVVSRMKMRGSGIRFVLVSATIPNIDDIAAWIWSNRISPAKVLEFGEEFRPCKLTRHVVGVPRNSNANSFMFAKSLNARLFEVIQTYSSGKPILIFDATRKGVFDTAELLVKNYKEEEGNKNSLPWARPPIVDALFRDKRLTAFELAAFAATGVGVHHAGLETEDRKLTEKLYRDKTLRVLVATSTLAVGVNLPAHLVIVKGVQLWQNGRSAEYSDLDIMQMLGRAGRPQYDTEGIAVIMCEMELVGKYQALTHGTKVLESCLHRGLSEHLNSEIGLGTIADLESAKHWLRGSFFYQRVRKNPRYYAMNEDDQDMSLGWQERLDNLVSSSVQDLRENQLVKEKADSATNALISTDYGEIMSRFYLRLSTMVEILSIPKNATLRDILEAMSKSEEFNENKLRHSEKSACNELRRHKDIRFEMKKVETTAEKVFVLIQAVLGGISLNAPEYSNSDCRLYMEMLCIFQHVSRLSRAIAEVGIMKKDARLVKHGLELVRCLNAKAWEDRPVVLRQIESLGDKGINILAERGITTLEKLRLQDPTRIELLLNRTAGFGEKLVAFANAMPRYSLMVKELEVHSDRGRSEVEVELAITCGLLNPHQYGDKTIAPKKGFKMSYDRTSVLTMSSDNDFIDFRRIPTKVLREASKEFTITASLTKPSQSIVVITTSDTFAGCTVQREYRPKLAPSEFPVPHTKPVTSIELDLEGLEDDPDFWNMTIDSSDPVPKAHSASPSKATGLKRKKENTKSANKSKPNDLVSVARQLPNGNYECSHTCHDKTQCRHFCCRNGVTDPTKKGKEKESKVSSKPSEKGKENSVKESSKPSSSLQRLHTLKKVSNIAVKNEKKLEELEKLHNSTSVSKNLALSSGQRIKLGAPSSPIAATGPAFKTKKKPKPAPNYDLSFADLGEANLLLNSEDYGSDIVLSDDEIPKAILTVDKAKTKKPAGAKLKVAAKPSPPPAKLKRTNSAISISSDSENEVPLSRQAHPPPVPKKKKLERTSSALLEDVVEPALEGSDPPLFIQSENDGSTDDNTNPNSLTLADDIEQFFGWGTASDLPHSKPRDLGPAKYSQQSAVQSNAAPTTNSLLLDDSDEEWVPPGELDDFADLDAWVK</sequence>
<dbReference type="OrthoDB" id="5575at2759"/>
<keyword evidence="5" id="KW-0067">ATP-binding</keyword>
<dbReference type="EMBL" id="JAACJK010000220">
    <property type="protein sequence ID" value="KAF5315550.1"/>
    <property type="molecule type" value="Genomic_DNA"/>
</dbReference>
<evidence type="ECO:0000256" key="3">
    <source>
        <dbReference type="ARBA" id="ARBA00022801"/>
    </source>
</evidence>
<feature type="region of interest" description="Disordered" evidence="11">
    <location>
        <begin position="1"/>
        <end position="56"/>
    </location>
</feature>
<dbReference type="Pfam" id="PF02889">
    <property type="entry name" value="Sec63"/>
    <property type="match status" value="1"/>
</dbReference>
<feature type="region of interest" description="Disordered" evidence="11">
    <location>
        <begin position="1095"/>
        <end position="1137"/>
    </location>
</feature>
<dbReference type="CDD" id="cd18795">
    <property type="entry name" value="SF2_C_Ski2"/>
    <property type="match status" value="1"/>
</dbReference>
<feature type="compositionally biased region" description="Acidic residues" evidence="11">
    <location>
        <begin position="1395"/>
        <end position="1407"/>
    </location>
</feature>
<feature type="compositionally biased region" description="Basic and acidic residues" evidence="11">
    <location>
        <begin position="1099"/>
        <end position="1127"/>
    </location>
</feature>
<evidence type="ECO:0000256" key="2">
    <source>
        <dbReference type="ARBA" id="ARBA00022741"/>
    </source>
</evidence>
<dbReference type="InterPro" id="IPR036388">
    <property type="entry name" value="WH-like_DNA-bd_sf"/>
</dbReference>
<keyword evidence="4" id="KW-0347">Helicase</keyword>
<evidence type="ECO:0000256" key="8">
    <source>
        <dbReference type="ARBA" id="ARBA00034617"/>
    </source>
</evidence>
<dbReference type="InterPro" id="IPR001650">
    <property type="entry name" value="Helicase_C-like"/>
</dbReference>
<dbReference type="GO" id="GO:0005524">
    <property type="term" value="F:ATP binding"/>
    <property type="evidence" value="ECO:0007669"/>
    <property type="project" value="UniProtKB-KW"/>
</dbReference>
<dbReference type="EC" id="5.6.2.4" evidence="9"/>
<dbReference type="InterPro" id="IPR011545">
    <property type="entry name" value="DEAD/DEAH_box_helicase_dom"/>
</dbReference>
<dbReference type="InterPro" id="IPR027417">
    <property type="entry name" value="P-loop_NTPase"/>
</dbReference>
<feature type="region of interest" description="Disordered" evidence="11">
    <location>
        <begin position="1160"/>
        <end position="1205"/>
    </location>
</feature>
<evidence type="ECO:0000256" key="5">
    <source>
        <dbReference type="ARBA" id="ARBA00022840"/>
    </source>
</evidence>
<evidence type="ECO:0000256" key="1">
    <source>
        <dbReference type="ARBA" id="ARBA00010140"/>
    </source>
</evidence>
<dbReference type="InterPro" id="IPR052247">
    <property type="entry name" value="Meiotic_Crossover_Helicase"/>
</dbReference>
<evidence type="ECO:0000256" key="9">
    <source>
        <dbReference type="ARBA" id="ARBA00034808"/>
    </source>
</evidence>
<dbReference type="PROSITE" id="PS51192">
    <property type="entry name" value="HELICASE_ATP_BIND_1"/>
    <property type="match status" value="1"/>
</dbReference>
<dbReference type="Pfam" id="PF23445">
    <property type="entry name" value="WHD_SNRNP200"/>
    <property type="match status" value="1"/>
</dbReference>
<proteinExistence type="inferred from homology"/>
<dbReference type="Gene3D" id="1.10.3380.10">
    <property type="entry name" value="Sec63 N-terminal domain-like domain"/>
    <property type="match status" value="1"/>
</dbReference>
<dbReference type="GO" id="GO:0043138">
    <property type="term" value="F:3'-5' DNA helicase activity"/>
    <property type="evidence" value="ECO:0007669"/>
    <property type="project" value="UniProtKB-EC"/>
</dbReference>
<dbReference type="Gene3D" id="1.10.10.10">
    <property type="entry name" value="Winged helix-like DNA-binding domain superfamily/Winged helix DNA-binding domain"/>
    <property type="match status" value="1"/>
</dbReference>